<comment type="caution">
    <text evidence="12">The sequence shown here is derived from an EMBL/GenBank/DDBJ whole genome shotgun (WGS) entry which is preliminary data.</text>
</comment>
<keyword evidence="13" id="KW-1185">Reference proteome</keyword>
<evidence type="ECO:0000256" key="8">
    <source>
        <dbReference type="ARBA" id="ARBA00022723"/>
    </source>
</evidence>
<dbReference type="RefSeq" id="WP_131445580.1">
    <property type="nucleotide sequence ID" value="NZ_SJZI01000001.1"/>
</dbReference>
<reference evidence="12 13" key="1">
    <citation type="submission" date="2019-03" db="EMBL/GenBank/DDBJ databases">
        <authorList>
            <person name="Kim M.K.M."/>
        </authorList>
    </citation>
    <scope>NUCLEOTIDE SEQUENCE [LARGE SCALE GENOMIC DNA]</scope>
    <source>
        <strain evidence="12 13">17J68-12</strain>
    </source>
</reference>
<protein>
    <recommendedName>
        <fullName evidence="7">allantoinase</fullName>
        <ecNumber evidence="7">3.5.2.5</ecNumber>
    </recommendedName>
</protein>
<sequence>MTEQAIYSDRCWLDGRLQPATVFIQDQLITRVEPGRCEVAEDIPFLDAGNSVLMPGVIDVHVHVNEPGRTEWEGFATATRAALAGGITTIVDMPLNASPVTTTLAAFEEKLAASRDKLFANVGFYAGLVPGNGGEIESLINAGVLGVKAFLTHSGIDEFPNVTAADLEAVAPLLARRNVPLLAHCELDEAGTKAALELDPRSYAAYLASRPKVWENRAVEMVIDLCRRHRCPVHIVHVSSAEALPLIAAAKAEGLPLTAETCPHYLLFDAESIPDGQTIYKCAPPIRERANNEKLKAALGDGTLDLVASDHSPAPPDIKELQTGNLLKAWGGIAGLQFLLPASWTALRNVLTLEEFIPLLTEAPANFLRAGHRKGYLRAGYDGDLVIWNPEEQFVTSVAGLKHRHKISPYLDRQLYGKVQHTIIGAGYDSTDTQQPKQPKATWLFRK</sequence>
<dbReference type="Pfam" id="PF01979">
    <property type="entry name" value="Amidohydro_1"/>
    <property type="match status" value="1"/>
</dbReference>
<evidence type="ECO:0000256" key="1">
    <source>
        <dbReference type="ARBA" id="ARBA00001947"/>
    </source>
</evidence>
<evidence type="ECO:0000256" key="2">
    <source>
        <dbReference type="ARBA" id="ARBA00002368"/>
    </source>
</evidence>
<dbReference type="PANTHER" id="PTHR43668:SF2">
    <property type="entry name" value="ALLANTOINASE"/>
    <property type="match status" value="1"/>
</dbReference>
<dbReference type="PROSITE" id="PS00482">
    <property type="entry name" value="DIHYDROOROTASE_1"/>
    <property type="match status" value="1"/>
</dbReference>
<dbReference type="GO" id="GO:0050897">
    <property type="term" value="F:cobalt ion binding"/>
    <property type="evidence" value="ECO:0007669"/>
    <property type="project" value="InterPro"/>
</dbReference>
<evidence type="ECO:0000256" key="3">
    <source>
        <dbReference type="ARBA" id="ARBA00004968"/>
    </source>
</evidence>
<evidence type="ECO:0000256" key="9">
    <source>
        <dbReference type="ARBA" id="ARBA00022801"/>
    </source>
</evidence>
<dbReference type="GO" id="GO:0005737">
    <property type="term" value="C:cytoplasm"/>
    <property type="evidence" value="ECO:0007669"/>
    <property type="project" value="TreeGrafter"/>
</dbReference>
<dbReference type="InterPro" id="IPR017593">
    <property type="entry name" value="Allantoinase"/>
</dbReference>
<name>A0A4R1BPQ8_9BACT</name>
<dbReference type="SUPFAM" id="SSF51338">
    <property type="entry name" value="Composite domain of metallo-dependent hydrolases"/>
    <property type="match status" value="1"/>
</dbReference>
<dbReference type="GO" id="GO:0008270">
    <property type="term" value="F:zinc ion binding"/>
    <property type="evidence" value="ECO:0007669"/>
    <property type="project" value="InterPro"/>
</dbReference>
<evidence type="ECO:0000256" key="10">
    <source>
        <dbReference type="ARBA" id="ARBA00022833"/>
    </source>
</evidence>
<dbReference type="EMBL" id="SJZI01000001">
    <property type="protein sequence ID" value="TCJ19620.1"/>
    <property type="molecule type" value="Genomic_DNA"/>
</dbReference>
<dbReference type="PANTHER" id="PTHR43668">
    <property type="entry name" value="ALLANTOINASE"/>
    <property type="match status" value="1"/>
</dbReference>
<dbReference type="Proteomes" id="UP000295334">
    <property type="component" value="Unassembled WGS sequence"/>
</dbReference>
<comment type="pathway">
    <text evidence="3">Nitrogen metabolism; (S)-allantoin degradation; allantoate from (S)-allantoin: step 1/1.</text>
</comment>
<evidence type="ECO:0000256" key="7">
    <source>
        <dbReference type="ARBA" id="ARBA00012863"/>
    </source>
</evidence>
<evidence type="ECO:0000313" key="12">
    <source>
        <dbReference type="EMBL" id="TCJ19620.1"/>
    </source>
</evidence>
<dbReference type="InterPro" id="IPR006680">
    <property type="entry name" value="Amidohydro-rel"/>
</dbReference>
<gene>
    <name evidence="12" type="primary">allB</name>
    <name evidence="12" type="ORF">EPD60_00415</name>
</gene>
<dbReference type="GO" id="GO:0000256">
    <property type="term" value="P:allantoin catabolic process"/>
    <property type="evidence" value="ECO:0007669"/>
    <property type="project" value="InterPro"/>
</dbReference>
<dbReference type="InterPro" id="IPR032466">
    <property type="entry name" value="Metal_Hydrolase"/>
</dbReference>
<evidence type="ECO:0000256" key="6">
    <source>
        <dbReference type="ARBA" id="ARBA00011881"/>
    </source>
</evidence>
<dbReference type="AlphaFoldDB" id="A0A4R1BPQ8"/>
<dbReference type="Gene3D" id="3.20.20.140">
    <property type="entry name" value="Metal-dependent hydrolases"/>
    <property type="match status" value="1"/>
</dbReference>
<comment type="similarity">
    <text evidence="5">Belongs to the metallo-dependent hydrolases superfamily. Allantoinase family.</text>
</comment>
<dbReference type="InterPro" id="IPR002195">
    <property type="entry name" value="Dihydroorotase_CS"/>
</dbReference>
<dbReference type="InterPro" id="IPR050138">
    <property type="entry name" value="DHOase/Allantoinase_Hydrolase"/>
</dbReference>
<keyword evidence="10" id="KW-0862">Zinc</keyword>
<feature type="domain" description="Amidohydrolase-related" evidence="11">
    <location>
        <begin position="52"/>
        <end position="403"/>
    </location>
</feature>
<dbReference type="InterPro" id="IPR011059">
    <property type="entry name" value="Metal-dep_hydrolase_composite"/>
</dbReference>
<dbReference type="EC" id="3.5.2.5" evidence="7"/>
<comment type="cofactor">
    <cofactor evidence="1">
        <name>Zn(2+)</name>
        <dbReference type="ChEBI" id="CHEBI:29105"/>
    </cofactor>
</comment>
<dbReference type="NCBIfam" id="TIGR03178">
    <property type="entry name" value="allantoinase"/>
    <property type="match status" value="1"/>
</dbReference>
<evidence type="ECO:0000259" key="11">
    <source>
        <dbReference type="Pfam" id="PF01979"/>
    </source>
</evidence>
<comment type="subunit">
    <text evidence="6">Homotetramer.</text>
</comment>
<dbReference type="GO" id="GO:0006145">
    <property type="term" value="P:purine nucleobase catabolic process"/>
    <property type="evidence" value="ECO:0007669"/>
    <property type="project" value="TreeGrafter"/>
</dbReference>
<dbReference type="OrthoDB" id="9765462at2"/>
<keyword evidence="8" id="KW-0479">Metal-binding</keyword>
<evidence type="ECO:0000313" key="13">
    <source>
        <dbReference type="Proteomes" id="UP000295334"/>
    </source>
</evidence>
<dbReference type="SUPFAM" id="SSF51556">
    <property type="entry name" value="Metallo-dependent hydrolases"/>
    <property type="match status" value="1"/>
</dbReference>
<evidence type="ECO:0000256" key="4">
    <source>
        <dbReference type="ARBA" id="ARBA00010286"/>
    </source>
</evidence>
<accession>A0A4R1BPQ8</accession>
<comment type="similarity">
    <text evidence="4">Belongs to the metallo-dependent hydrolases superfamily. DHOase family. Class I DHOase subfamily.</text>
</comment>
<organism evidence="12 13">
    <name type="scientific">Flaviaesturariibacter flavus</name>
    <dbReference type="NCBI Taxonomy" id="2502780"/>
    <lineage>
        <taxon>Bacteria</taxon>
        <taxon>Pseudomonadati</taxon>
        <taxon>Bacteroidota</taxon>
        <taxon>Chitinophagia</taxon>
        <taxon>Chitinophagales</taxon>
        <taxon>Chitinophagaceae</taxon>
        <taxon>Flaviaestuariibacter</taxon>
    </lineage>
</organism>
<dbReference type="GO" id="GO:0004038">
    <property type="term" value="F:allantoinase activity"/>
    <property type="evidence" value="ECO:0007669"/>
    <property type="project" value="UniProtKB-EC"/>
</dbReference>
<comment type="function">
    <text evidence="2">Catalyzes the reversible cyclization of carbamoyl aspartate to dihydroorotate.</text>
</comment>
<evidence type="ECO:0000256" key="5">
    <source>
        <dbReference type="ARBA" id="ARBA00010368"/>
    </source>
</evidence>
<proteinExistence type="inferred from homology"/>
<keyword evidence="9 12" id="KW-0378">Hydrolase</keyword>